<keyword evidence="5 10" id="KW-0694">RNA-binding</keyword>
<dbReference type="Gene3D" id="3.10.290.10">
    <property type="entry name" value="RNA-binding S4 domain"/>
    <property type="match status" value="1"/>
</dbReference>
<dbReference type="Gene3D" id="3.40.50.620">
    <property type="entry name" value="HUPs"/>
    <property type="match status" value="1"/>
</dbReference>
<dbReference type="PANTHER" id="PTHR11766:SF1">
    <property type="entry name" value="TYROSINE--TRNA LIGASE"/>
    <property type="match status" value="1"/>
</dbReference>
<dbReference type="SMART" id="SM00363">
    <property type="entry name" value="S4"/>
    <property type="match status" value="1"/>
</dbReference>
<dbReference type="InterPro" id="IPR036986">
    <property type="entry name" value="S4_RNA-bd_sf"/>
</dbReference>
<evidence type="ECO:0000256" key="2">
    <source>
        <dbReference type="ARBA" id="ARBA00022598"/>
    </source>
</evidence>
<keyword evidence="6 11" id="KW-0648">Protein biosynthesis</keyword>
<dbReference type="Pfam" id="PF00579">
    <property type="entry name" value="tRNA-synt_1b"/>
    <property type="match status" value="1"/>
</dbReference>
<comment type="similarity">
    <text evidence="11">Belongs to the class-I aminoacyl-tRNA synthetase family.</text>
</comment>
<evidence type="ECO:0000313" key="13">
    <source>
        <dbReference type="EMBL" id="KKQ91380.1"/>
    </source>
</evidence>
<sequence>MEFKSKDNLIKEVLTKQIDKIYPSKESLAKILKSGKILTIYWGIDPTAHSLHIAHGANLFILRRFQNLGHKAIVLLGDFTAQIGDPSDRRAKRVSLTEKQVLSNLKNYKKQIFKILDPKKTTVKFNSEWWRKVSAKNLLDLARLITHQRIIDRHMFQERIKKGETITVEELLYPIIQGYDSVALNTDIELGGTDQLFNMLVGRDLEKILLKKEKFVITKPILSHPKTGEMLMSKTSGGAIFISESADQMYGKIMALTDEVIIECFKLCTDTDDSRIRSIESCLKAGENPRNLKSELAFEIVKIYHGEKKAKEAAEEFERIFKRHELPENIQEVSITIKPRKLIELLMQAGLASSRSEARRKVLENAVKVDGKVKKDPEEVIDVYEGAVVQYGKRNFRKIKKG</sequence>
<dbReference type="GO" id="GO:0004831">
    <property type="term" value="F:tyrosine-tRNA ligase activity"/>
    <property type="evidence" value="ECO:0007669"/>
    <property type="project" value="UniProtKB-UniRule"/>
</dbReference>
<protein>
    <recommendedName>
        <fullName evidence="1 9">Tyrosine--tRNA ligase</fullName>
        <ecNumber evidence="1 9">6.1.1.1</ecNumber>
    </recommendedName>
</protein>
<proteinExistence type="inferred from homology"/>
<evidence type="ECO:0000313" key="14">
    <source>
        <dbReference type="Proteomes" id="UP000034706"/>
    </source>
</evidence>
<dbReference type="EC" id="6.1.1.1" evidence="1 9"/>
<dbReference type="GO" id="GO:0006437">
    <property type="term" value="P:tyrosyl-tRNA aminoacylation"/>
    <property type="evidence" value="ECO:0007669"/>
    <property type="project" value="UniProtKB-UniRule"/>
</dbReference>
<name>A0A0G0LTR9_9BACT</name>
<dbReference type="InterPro" id="IPR014729">
    <property type="entry name" value="Rossmann-like_a/b/a_fold"/>
</dbReference>
<dbReference type="SUPFAM" id="SSF52374">
    <property type="entry name" value="Nucleotidylyl transferase"/>
    <property type="match status" value="1"/>
</dbReference>
<dbReference type="Gene3D" id="1.10.240.10">
    <property type="entry name" value="Tyrosyl-Transfer RNA Synthetase"/>
    <property type="match status" value="1"/>
</dbReference>
<keyword evidence="2 11" id="KW-0436">Ligase</keyword>
<gene>
    <name evidence="13" type="ORF">UT16_C0016G0003</name>
</gene>
<dbReference type="PATRIC" id="fig|1618611.3.peg.211"/>
<dbReference type="EMBL" id="LBVT01000016">
    <property type="protein sequence ID" value="KKQ91380.1"/>
    <property type="molecule type" value="Genomic_DNA"/>
</dbReference>
<dbReference type="PRINTS" id="PR01040">
    <property type="entry name" value="TRNASYNTHTYR"/>
</dbReference>
<dbReference type="GO" id="GO:0005524">
    <property type="term" value="F:ATP binding"/>
    <property type="evidence" value="ECO:0007669"/>
    <property type="project" value="UniProtKB-KW"/>
</dbReference>
<dbReference type="GO" id="GO:0003723">
    <property type="term" value="F:RNA binding"/>
    <property type="evidence" value="ECO:0007669"/>
    <property type="project" value="UniProtKB-KW"/>
</dbReference>
<organism evidence="13 14">
    <name type="scientific">Candidatus Azambacteria bacterium GW2011_GWA2_39_10</name>
    <dbReference type="NCBI Taxonomy" id="1618611"/>
    <lineage>
        <taxon>Bacteria</taxon>
        <taxon>Candidatus Azamiibacteriota</taxon>
    </lineage>
</organism>
<dbReference type="InterPro" id="IPR002305">
    <property type="entry name" value="aa-tRNA-synth_Ic"/>
</dbReference>
<evidence type="ECO:0000256" key="6">
    <source>
        <dbReference type="ARBA" id="ARBA00022917"/>
    </source>
</evidence>
<dbReference type="CDD" id="cd00165">
    <property type="entry name" value="S4"/>
    <property type="match status" value="1"/>
</dbReference>
<comment type="catalytic activity">
    <reaction evidence="8">
        <text>tRNA(Tyr) + L-tyrosine + ATP = L-tyrosyl-tRNA(Tyr) + AMP + diphosphate + H(+)</text>
        <dbReference type="Rhea" id="RHEA:10220"/>
        <dbReference type="Rhea" id="RHEA-COMP:9706"/>
        <dbReference type="Rhea" id="RHEA-COMP:9707"/>
        <dbReference type="ChEBI" id="CHEBI:15378"/>
        <dbReference type="ChEBI" id="CHEBI:30616"/>
        <dbReference type="ChEBI" id="CHEBI:33019"/>
        <dbReference type="ChEBI" id="CHEBI:58315"/>
        <dbReference type="ChEBI" id="CHEBI:78442"/>
        <dbReference type="ChEBI" id="CHEBI:78536"/>
        <dbReference type="ChEBI" id="CHEBI:456215"/>
        <dbReference type="EC" id="6.1.1.1"/>
    </reaction>
</comment>
<evidence type="ECO:0000256" key="4">
    <source>
        <dbReference type="ARBA" id="ARBA00022840"/>
    </source>
</evidence>
<accession>A0A0G0LTR9</accession>
<dbReference type="InterPro" id="IPR002942">
    <property type="entry name" value="S4_RNA-bd"/>
</dbReference>
<comment type="caution">
    <text evidence="13">The sequence shown here is derived from an EMBL/GenBank/DDBJ whole genome shotgun (WGS) entry which is preliminary data.</text>
</comment>
<evidence type="ECO:0000256" key="5">
    <source>
        <dbReference type="ARBA" id="ARBA00022884"/>
    </source>
</evidence>
<dbReference type="PROSITE" id="PS50889">
    <property type="entry name" value="S4"/>
    <property type="match status" value="1"/>
</dbReference>
<dbReference type="SUPFAM" id="SSF55174">
    <property type="entry name" value="Alpha-L RNA-binding motif"/>
    <property type="match status" value="1"/>
</dbReference>
<dbReference type="Proteomes" id="UP000034706">
    <property type="component" value="Unassembled WGS sequence"/>
</dbReference>
<keyword evidence="3 11" id="KW-0547">Nucleotide-binding</keyword>
<dbReference type="InterPro" id="IPR024088">
    <property type="entry name" value="Tyr-tRNA-ligase_bac-type"/>
</dbReference>
<dbReference type="InterPro" id="IPR054608">
    <property type="entry name" value="SYY-like_C"/>
</dbReference>
<evidence type="ECO:0000256" key="1">
    <source>
        <dbReference type="ARBA" id="ARBA00013160"/>
    </source>
</evidence>
<evidence type="ECO:0000256" key="7">
    <source>
        <dbReference type="ARBA" id="ARBA00023146"/>
    </source>
</evidence>
<dbReference type="NCBIfam" id="TIGR00234">
    <property type="entry name" value="tyrS"/>
    <property type="match status" value="1"/>
</dbReference>
<evidence type="ECO:0000256" key="3">
    <source>
        <dbReference type="ARBA" id="ARBA00022741"/>
    </source>
</evidence>
<dbReference type="AlphaFoldDB" id="A0A0G0LTR9"/>
<dbReference type="Pfam" id="PF22421">
    <property type="entry name" value="SYY_C-terminal"/>
    <property type="match status" value="1"/>
</dbReference>
<evidence type="ECO:0000256" key="8">
    <source>
        <dbReference type="ARBA" id="ARBA00048248"/>
    </source>
</evidence>
<evidence type="ECO:0000259" key="12">
    <source>
        <dbReference type="SMART" id="SM00363"/>
    </source>
</evidence>
<evidence type="ECO:0000256" key="9">
    <source>
        <dbReference type="NCBIfam" id="TIGR00234"/>
    </source>
</evidence>
<evidence type="ECO:0000256" key="10">
    <source>
        <dbReference type="PROSITE-ProRule" id="PRU00182"/>
    </source>
</evidence>
<dbReference type="GO" id="GO:0005829">
    <property type="term" value="C:cytosol"/>
    <property type="evidence" value="ECO:0007669"/>
    <property type="project" value="TreeGrafter"/>
</dbReference>
<dbReference type="InterPro" id="IPR002307">
    <property type="entry name" value="Tyr-tRNA-ligase"/>
</dbReference>
<reference evidence="13 14" key="1">
    <citation type="journal article" date="2015" name="Nature">
        <title>rRNA introns, odd ribosomes, and small enigmatic genomes across a large radiation of phyla.</title>
        <authorList>
            <person name="Brown C.T."/>
            <person name="Hug L.A."/>
            <person name="Thomas B.C."/>
            <person name="Sharon I."/>
            <person name="Castelle C.J."/>
            <person name="Singh A."/>
            <person name="Wilkins M.J."/>
            <person name="Williams K.H."/>
            <person name="Banfield J.F."/>
        </authorList>
    </citation>
    <scope>NUCLEOTIDE SEQUENCE [LARGE SCALE GENOMIC DNA]</scope>
</reference>
<dbReference type="PANTHER" id="PTHR11766">
    <property type="entry name" value="TYROSYL-TRNA SYNTHETASE"/>
    <property type="match status" value="1"/>
</dbReference>
<keyword evidence="4 11" id="KW-0067">ATP-binding</keyword>
<evidence type="ECO:0000256" key="11">
    <source>
        <dbReference type="RuleBase" id="RU363036"/>
    </source>
</evidence>
<feature type="domain" description="RNA-binding S4" evidence="12">
    <location>
        <begin position="340"/>
        <end position="400"/>
    </location>
</feature>
<keyword evidence="7 11" id="KW-0030">Aminoacyl-tRNA synthetase</keyword>